<dbReference type="CDD" id="cd15565">
    <property type="entry name" value="PHD2_NSD"/>
    <property type="match status" value="1"/>
</dbReference>
<evidence type="ECO:0000256" key="4">
    <source>
        <dbReference type="ARBA" id="ARBA00022833"/>
    </source>
</evidence>
<evidence type="ECO:0000256" key="5">
    <source>
        <dbReference type="ARBA" id="ARBA00023242"/>
    </source>
</evidence>
<proteinExistence type="predicted"/>
<name>A0AA87Z8X3_FICCA</name>
<dbReference type="SMART" id="SM00249">
    <property type="entry name" value="PHD"/>
    <property type="match status" value="2"/>
</dbReference>
<keyword evidence="8" id="KW-1185">Reference proteome</keyword>
<dbReference type="GO" id="GO:0008270">
    <property type="term" value="F:zinc ion binding"/>
    <property type="evidence" value="ECO:0007669"/>
    <property type="project" value="UniProtKB-KW"/>
</dbReference>
<protein>
    <recommendedName>
        <fullName evidence="6">Zinc finger PHD-type domain-containing protein</fullName>
    </recommendedName>
</protein>
<dbReference type="PANTHER" id="PTHR46235:SF13">
    <property type="entry name" value="EDM2-LIKE PROTEIN1"/>
    <property type="match status" value="1"/>
</dbReference>
<comment type="subcellular location">
    <subcellularLocation>
        <location evidence="1">Nucleus</location>
    </subcellularLocation>
</comment>
<evidence type="ECO:0000256" key="2">
    <source>
        <dbReference type="ARBA" id="ARBA00022723"/>
    </source>
</evidence>
<evidence type="ECO:0000259" key="6">
    <source>
        <dbReference type="SMART" id="SM00249"/>
    </source>
</evidence>
<dbReference type="Pfam" id="PF26055">
    <property type="entry name" value="Mtase_EDM2"/>
    <property type="match status" value="1"/>
</dbReference>
<dbReference type="InterPro" id="IPR058939">
    <property type="entry name" value="Mtase_EDM2"/>
</dbReference>
<gene>
    <name evidence="7" type="ORF">TIFTF001_001835</name>
</gene>
<dbReference type="EMBL" id="BTGU01000002">
    <property type="protein sequence ID" value="GMN27875.1"/>
    <property type="molecule type" value="Genomic_DNA"/>
</dbReference>
<dbReference type="InterPro" id="IPR013083">
    <property type="entry name" value="Znf_RING/FYVE/PHD"/>
</dbReference>
<keyword evidence="5" id="KW-0539">Nucleus</keyword>
<dbReference type="GO" id="GO:0005634">
    <property type="term" value="C:nucleus"/>
    <property type="evidence" value="ECO:0007669"/>
    <property type="project" value="UniProtKB-SubCell"/>
</dbReference>
<dbReference type="InterPro" id="IPR055198">
    <property type="entry name" value="NSD_PHD"/>
</dbReference>
<sequence>MASSDEEGEIVPNCVTNYHFVNHVEEPVSFTDLPLQWGQNESLVQSGTQVFLHATADNDGLQKVYKGVKAWKFDLSFVLPEISVLSKDMNWIGLQKPRKSFENTIRTVLVTLHWLHFLKKNPEALEKDLWNYLTRVFRSFEVEPSGKDLFCHMSLITEAVKRDKDLAKCKYLLTYMEKPGNTTAFHEDIEIRKKPNFIVDMDDVDEDDGECFDEDDELYDPVCAICDNGGEILCCQGRCMRSFHATIEAGGYTCESLGYDEAQVKALPTFLCANCKYQQHQCFVCGELGSSDNSSSAEVFPCISATCGNFYHPQCVAKLLQPANKSQAEELQKRIAAGESFTCPVHKCSVCKQGEDKKVHELQTITFEKDYDRDIIQRAWDDLLPNRILIYCMDHEIVREFETPARDHLKFPGVKGQQNSCSSRLHSSKPRATVTRNINGFNTLAAKGQVAKHPKGVVEKVGSSFSTGESTQNIRKRSAGPAFGLLTKPNTTSGVKKYSTKNIGHAPYPVKSKGQIADLVGKRAAEELDIKKQKRSLSSIQAEMENRILALMEESTSSFNYEEFIKARKFPPTCGLFSANLLEKTITTGKVEGSVKAIRTASKKLDEGCSIEYAKAVCEPDILAQIFKWKRKLRIYLAPFLHGRRYTSFGRHFTKVDKLKEVVNRLHCYVQDGDTNDFSFEQRDWMSVKLDELPNGSQLIMGLNPPFGVKASLAYRFIRKALEFRPKLLILIVPKEIKRLDQIGFPYDLVWEDKVILAGKSFYLPGSVDMHNKQMEDWNLKAPPLYLWSRRDWSVGHKEIARAHGHAFQEELHVEANNIDNYLMEENNDCFQDYASLYASGDLSSILDDVLDYNDEAEPEGAGASDGIHIGRQDSLNEIECEGGGPTELIAGNWNSFVPSNMCINMEFSSPTHSPSRFKSLHEVFGTPEMEDAVMGWQVGTASGYIPNMLTDLENGAIQTGNPTVTGRMHSFQAGTNFDLQVATLVCFVRAEISKPMTVTGVLRRPNNQTMVGSTFPLTSGRQVGGG</sequence>
<dbReference type="Gene3D" id="3.30.40.10">
    <property type="entry name" value="Zinc/RING finger domain, C3HC4 (zinc finger)"/>
    <property type="match status" value="2"/>
</dbReference>
<evidence type="ECO:0000256" key="3">
    <source>
        <dbReference type="ARBA" id="ARBA00022771"/>
    </source>
</evidence>
<keyword evidence="4" id="KW-0862">Zinc</keyword>
<organism evidence="7 8">
    <name type="scientific">Ficus carica</name>
    <name type="common">Common fig</name>
    <dbReference type="NCBI Taxonomy" id="3494"/>
    <lineage>
        <taxon>Eukaryota</taxon>
        <taxon>Viridiplantae</taxon>
        <taxon>Streptophyta</taxon>
        <taxon>Embryophyta</taxon>
        <taxon>Tracheophyta</taxon>
        <taxon>Spermatophyta</taxon>
        <taxon>Magnoliopsida</taxon>
        <taxon>eudicotyledons</taxon>
        <taxon>Gunneridae</taxon>
        <taxon>Pentapetalae</taxon>
        <taxon>rosids</taxon>
        <taxon>fabids</taxon>
        <taxon>Rosales</taxon>
        <taxon>Moraceae</taxon>
        <taxon>Ficeae</taxon>
        <taxon>Ficus</taxon>
    </lineage>
</organism>
<feature type="domain" description="Zinc finger PHD-type" evidence="6">
    <location>
        <begin position="281"/>
        <end position="347"/>
    </location>
</feature>
<dbReference type="Proteomes" id="UP001187192">
    <property type="component" value="Unassembled WGS sequence"/>
</dbReference>
<keyword evidence="2" id="KW-0479">Metal-binding</keyword>
<keyword evidence="3" id="KW-0863">Zinc-finger</keyword>
<reference evidence="7" key="1">
    <citation type="submission" date="2023-07" db="EMBL/GenBank/DDBJ databases">
        <title>draft genome sequence of fig (Ficus carica).</title>
        <authorList>
            <person name="Takahashi T."/>
            <person name="Nishimura K."/>
        </authorList>
    </citation>
    <scope>NUCLEOTIDE SEQUENCE</scope>
</reference>
<dbReference type="PANTHER" id="PTHR46235">
    <property type="entry name" value="PHD FINGER-CONTAINING PROTEIN DDB_G0268158"/>
    <property type="match status" value="1"/>
</dbReference>
<evidence type="ECO:0000313" key="8">
    <source>
        <dbReference type="Proteomes" id="UP001187192"/>
    </source>
</evidence>
<dbReference type="InterPro" id="IPR001965">
    <property type="entry name" value="Znf_PHD"/>
</dbReference>
<evidence type="ECO:0000256" key="1">
    <source>
        <dbReference type="ARBA" id="ARBA00004123"/>
    </source>
</evidence>
<evidence type="ECO:0000313" key="7">
    <source>
        <dbReference type="EMBL" id="GMN27875.1"/>
    </source>
</evidence>
<dbReference type="InterPro" id="IPR022702">
    <property type="entry name" value="Cytosine_MeTrfase1_RFD"/>
</dbReference>
<dbReference type="AlphaFoldDB" id="A0AA87Z8X3"/>
<comment type="caution">
    <text evidence="7">The sequence shown here is derived from an EMBL/GenBank/DDBJ whole genome shotgun (WGS) entry which is preliminary data.</text>
</comment>
<dbReference type="Pfam" id="PF12047">
    <property type="entry name" value="DNMT1-RFD"/>
    <property type="match status" value="1"/>
</dbReference>
<accession>A0AA87Z8X3</accession>
<dbReference type="Pfam" id="PF22908">
    <property type="entry name" value="PHD_NSD"/>
    <property type="match status" value="1"/>
</dbReference>
<feature type="domain" description="Zinc finger PHD-type" evidence="6">
    <location>
        <begin position="222"/>
        <end position="276"/>
    </location>
</feature>